<dbReference type="EMBL" id="QVXO01000015">
    <property type="protein sequence ID" value="RPJ91552.1"/>
    <property type="molecule type" value="Genomic_DNA"/>
</dbReference>
<comment type="caution">
    <text evidence="1">The sequence shown here is derived from an EMBL/GenBank/DDBJ whole genome shotgun (WGS) entry which is preliminary data.</text>
</comment>
<evidence type="ECO:0000313" key="2">
    <source>
        <dbReference type="Proteomes" id="UP000285324"/>
    </source>
</evidence>
<reference evidence="1 2" key="1">
    <citation type="submission" date="2018-08" db="EMBL/GenBank/DDBJ databases">
        <title>Achromobacter xylosoxidans Genome sequencing and assembly.</title>
        <authorList>
            <person name="Wang R."/>
            <person name="Rensing C."/>
            <person name="Li Y."/>
        </authorList>
    </citation>
    <scope>NUCLEOTIDE SEQUENCE [LARGE SCALE GENOMIC DNA]</scope>
    <source>
        <strain evidence="1 2">GD003A</strain>
    </source>
</reference>
<proteinExistence type="predicted"/>
<sequence length="12" mass="1386">MRAFDDRTCACP</sequence>
<gene>
    <name evidence="1" type="ORF">DY367_12205</name>
</gene>
<organism evidence="1 2">
    <name type="scientific">Alcaligenes xylosoxydans xylosoxydans</name>
    <name type="common">Achromobacter xylosoxidans</name>
    <dbReference type="NCBI Taxonomy" id="85698"/>
    <lineage>
        <taxon>Bacteria</taxon>
        <taxon>Pseudomonadati</taxon>
        <taxon>Pseudomonadota</taxon>
        <taxon>Betaproteobacteria</taxon>
        <taxon>Burkholderiales</taxon>
        <taxon>Alcaligenaceae</taxon>
        <taxon>Achromobacter</taxon>
    </lineage>
</organism>
<accession>A0A424WE73</accession>
<dbReference type="Proteomes" id="UP000285324">
    <property type="component" value="Unassembled WGS sequence"/>
</dbReference>
<protein>
    <submittedName>
        <fullName evidence="1">Uncharacterized protein</fullName>
    </submittedName>
</protein>
<dbReference type="GO" id="GO:0005576">
    <property type="term" value="C:extracellular region"/>
    <property type="evidence" value="ECO:0007669"/>
    <property type="project" value="UniProtKB-SubCell"/>
</dbReference>
<name>A0A424WE73_ALCXX</name>
<evidence type="ECO:0000313" key="1">
    <source>
        <dbReference type="EMBL" id="RPJ91552.1"/>
    </source>
</evidence>